<keyword evidence="1" id="KW-0812">Transmembrane</keyword>
<organism evidence="2 3">
    <name type="scientific">Tolypothrix tenuis PCC 7101</name>
    <dbReference type="NCBI Taxonomy" id="231146"/>
    <lineage>
        <taxon>Bacteria</taxon>
        <taxon>Bacillati</taxon>
        <taxon>Cyanobacteriota</taxon>
        <taxon>Cyanophyceae</taxon>
        <taxon>Nostocales</taxon>
        <taxon>Tolypothrichaceae</taxon>
        <taxon>Tolypothrix</taxon>
    </lineage>
</organism>
<dbReference type="RefSeq" id="WP_096578889.1">
    <property type="nucleotide sequence ID" value="NZ_CAWNJS010000001.1"/>
</dbReference>
<protein>
    <recommendedName>
        <fullName evidence="4">MotA/TolQ/ExbB proton channel domain-containing protein</fullName>
    </recommendedName>
</protein>
<dbReference type="EMBL" id="AP018248">
    <property type="protein sequence ID" value="BAZ00187.1"/>
    <property type="molecule type" value="Genomic_DNA"/>
</dbReference>
<evidence type="ECO:0008006" key="4">
    <source>
        <dbReference type="Google" id="ProtNLM"/>
    </source>
</evidence>
<evidence type="ECO:0000256" key="1">
    <source>
        <dbReference type="SAM" id="Phobius"/>
    </source>
</evidence>
<feature type="transmembrane region" description="Helical" evidence="1">
    <location>
        <begin position="156"/>
        <end position="177"/>
    </location>
</feature>
<feature type="transmembrane region" description="Helical" evidence="1">
    <location>
        <begin position="7"/>
        <end position="24"/>
    </location>
</feature>
<dbReference type="AlphaFoldDB" id="A0A1Z4N395"/>
<dbReference type="Proteomes" id="UP000218785">
    <property type="component" value="Chromosome"/>
</dbReference>
<name>A0A1Z4N395_9CYAN</name>
<keyword evidence="1" id="KW-1133">Transmembrane helix</keyword>
<dbReference type="Gene3D" id="1.20.120.810">
    <property type="entry name" value="Vinculin, Vh2 four-helix bundle"/>
    <property type="match status" value="1"/>
</dbReference>
<accession>A0A1Z4N395</accession>
<gene>
    <name evidence="2" type="ORF">NIES37_41760</name>
</gene>
<feature type="transmembrane region" description="Helical" evidence="1">
    <location>
        <begin position="30"/>
        <end position="48"/>
    </location>
</feature>
<keyword evidence="1" id="KW-0472">Membrane</keyword>
<reference evidence="2 3" key="1">
    <citation type="submission" date="2017-06" db="EMBL/GenBank/DDBJ databases">
        <title>Genome sequencing of cyanobaciteial culture collection at National Institute for Environmental Studies (NIES).</title>
        <authorList>
            <person name="Hirose Y."/>
            <person name="Shimura Y."/>
            <person name="Fujisawa T."/>
            <person name="Nakamura Y."/>
            <person name="Kawachi M."/>
        </authorList>
    </citation>
    <scope>NUCLEOTIDE SEQUENCE [LARGE SCALE GENOMIC DNA]</scope>
    <source>
        <strain evidence="2 3">NIES-37</strain>
    </source>
</reference>
<feature type="transmembrane region" description="Helical" evidence="1">
    <location>
        <begin position="115"/>
        <end position="136"/>
    </location>
</feature>
<proteinExistence type="predicted"/>
<sequence length="470" mass="52124">MKQLSLRYGVFIICFVLLLLYLITPSFIPWFPFLIVLAFLGLTVKSTIDGIRLKNALLQQVGIIEQKLRSELVQKVQGISRNQYERINKIALIEKRCSENQELKIWERHKRSYQLLPNSLLALGLLGTFLGITMNLFLISRNTGGELQLQKALPDIIGSMAIAFVSSLAALAGSVFLTKFHPTYDLDLEKDKLLISLEDFLDNDYFISQNQPTVAEQIDVLIKTIDNYAKSLSGFVTTLPKNTQDFQNAVTAASNTLNTSANNFQVVANQSSQSMQTGANVLTNATNNLARLTTTFSDITSSLHDSTKSFDNAIDTLQIYADKLADIGNALVNNSSQTQSLIQTNQENLNHVSDRLLQNANTLSATSQTFNNNIFQVTASLTQHTGQVGNHNNRLQNLLGVIENTTQSSNTNMGQIVSVLNQNASLLGSQINQLQNISESIDRNAQTMRQIQNNFSDLLSALAQLQKSRF</sequence>
<evidence type="ECO:0000313" key="3">
    <source>
        <dbReference type="Proteomes" id="UP000218785"/>
    </source>
</evidence>
<dbReference type="KEGG" id="ttq:NIES37_41760"/>
<evidence type="ECO:0000313" key="2">
    <source>
        <dbReference type="EMBL" id="BAZ00187.1"/>
    </source>
</evidence>
<keyword evidence="3" id="KW-1185">Reference proteome</keyword>